<name>A0A2A7SAF7_BURGA</name>
<comment type="caution">
    <text evidence="2">The sequence shown here is derived from an EMBL/GenBank/DDBJ whole genome shotgun (WGS) entry which is preliminary data.</text>
</comment>
<dbReference type="Pfam" id="PF09676">
    <property type="entry name" value="TraV"/>
    <property type="match status" value="1"/>
</dbReference>
<dbReference type="RefSeq" id="WP_098153362.1">
    <property type="nucleotide sequence ID" value="NZ_PDDY01000003.1"/>
</dbReference>
<feature type="compositionally biased region" description="Low complexity" evidence="1">
    <location>
        <begin position="245"/>
        <end position="264"/>
    </location>
</feature>
<organism evidence="2 3">
    <name type="scientific">Burkholderia gladioli</name>
    <name type="common">Pseudomonas marginata</name>
    <name type="synonym">Phytomonas marginata</name>
    <dbReference type="NCBI Taxonomy" id="28095"/>
    <lineage>
        <taxon>Bacteria</taxon>
        <taxon>Pseudomonadati</taxon>
        <taxon>Pseudomonadota</taxon>
        <taxon>Betaproteobacteria</taxon>
        <taxon>Burkholderiales</taxon>
        <taxon>Burkholderiaceae</taxon>
        <taxon>Burkholderia</taxon>
    </lineage>
</organism>
<feature type="region of interest" description="Disordered" evidence="1">
    <location>
        <begin position="84"/>
        <end position="109"/>
    </location>
</feature>
<dbReference type="InterPro" id="IPR014118">
    <property type="entry name" value="T4SS_TraV"/>
</dbReference>
<evidence type="ECO:0000256" key="1">
    <source>
        <dbReference type="SAM" id="MobiDB-lite"/>
    </source>
</evidence>
<sequence>MLIHRSIDALPLQRSSRGALERWAVVARLVVVWSIGASLSGCAAMWNVGSTQYDCPGIPNGVVCKTPREVYEATNHRDALITMDEDGKQRGSESGSRNAGGDDRNGALGAHASVTLPQPIQQPLPILEPAKVMRIWVNSWIDQNGDLHYPGLLFTEITARRWAVGNIVAGVDGQVLTPVQVDDNRANTDAAPAVTDSHTIDKPDAVVQPYTDTGSRSSSSSASLGPNIPGLPVPDASASGGMGRGNSSPFSTNFSSGSGGMTNFRPTTNWNARGGIGNGGFN</sequence>
<evidence type="ECO:0000313" key="2">
    <source>
        <dbReference type="EMBL" id="PEH40433.1"/>
    </source>
</evidence>
<reference evidence="3" key="1">
    <citation type="submission" date="2017-09" db="EMBL/GenBank/DDBJ databases">
        <title>FDA dAtabase for Regulatory Grade micrObial Sequences (FDA-ARGOS): Supporting development and validation of Infectious Disease Dx tests.</title>
        <authorList>
            <person name="Minogue T."/>
            <person name="Wolcott M."/>
            <person name="Wasieloski L."/>
            <person name="Aguilar W."/>
            <person name="Moore D."/>
            <person name="Tallon L."/>
            <person name="Sadzewicz L."/>
            <person name="Ott S."/>
            <person name="Zhao X."/>
            <person name="Nagaraj S."/>
            <person name="Vavikolanu K."/>
            <person name="Aluvathingal J."/>
            <person name="Nadendla S."/>
            <person name="Sichtig H."/>
        </authorList>
    </citation>
    <scope>NUCLEOTIDE SEQUENCE [LARGE SCALE GENOMIC DNA]</scope>
    <source>
        <strain evidence="3">FDAARGOS_390</strain>
    </source>
</reference>
<gene>
    <name evidence="2" type="ORF">CRM94_17075</name>
</gene>
<dbReference type="Proteomes" id="UP000220629">
    <property type="component" value="Unassembled WGS sequence"/>
</dbReference>
<dbReference type="EMBL" id="PDDY01000003">
    <property type="protein sequence ID" value="PEH40433.1"/>
    <property type="molecule type" value="Genomic_DNA"/>
</dbReference>
<feature type="region of interest" description="Disordered" evidence="1">
    <location>
        <begin position="190"/>
        <end position="282"/>
    </location>
</feature>
<accession>A0A2A7SAF7</accession>
<proteinExistence type="predicted"/>
<dbReference type="AlphaFoldDB" id="A0A2A7SAF7"/>
<evidence type="ECO:0000313" key="3">
    <source>
        <dbReference type="Proteomes" id="UP000220629"/>
    </source>
</evidence>
<protein>
    <submittedName>
        <fullName evidence="2">Sex pilus assembly protein TraV</fullName>
    </submittedName>
</protein>